<dbReference type="InterPro" id="IPR013830">
    <property type="entry name" value="SGNH_hydro"/>
</dbReference>
<dbReference type="Pfam" id="PF13472">
    <property type="entry name" value="Lipase_GDSL_2"/>
    <property type="match status" value="1"/>
</dbReference>
<protein>
    <recommendedName>
        <fullName evidence="1">SGNH hydrolase-type esterase domain-containing protein</fullName>
    </recommendedName>
</protein>
<dbReference type="SUPFAM" id="SSF52266">
    <property type="entry name" value="SGNH hydrolase"/>
    <property type="match status" value="1"/>
</dbReference>
<evidence type="ECO:0000259" key="1">
    <source>
        <dbReference type="Pfam" id="PF13472"/>
    </source>
</evidence>
<name>A0A1Q5PWF4_9ACTO</name>
<dbReference type="STRING" id="52770.BSZ40_06095"/>
<feature type="domain" description="SGNH hydrolase-type esterase" evidence="1">
    <location>
        <begin position="15"/>
        <end position="179"/>
    </location>
</feature>
<evidence type="ECO:0000313" key="3">
    <source>
        <dbReference type="Proteomes" id="UP000185612"/>
    </source>
</evidence>
<reference evidence="3" key="1">
    <citation type="submission" date="2016-12" db="EMBL/GenBank/DDBJ databases">
        <authorList>
            <person name="Meng X."/>
        </authorList>
    </citation>
    <scope>NUCLEOTIDE SEQUENCE [LARGE SCALE GENOMIC DNA]</scope>
    <source>
        <strain evidence="3">DSM 20732</strain>
    </source>
</reference>
<dbReference type="AlphaFoldDB" id="A0A1Q5PWF4"/>
<accession>A0A1Q5PWF4</accession>
<dbReference type="Gene3D" id="3.40.50.1110">
    <property type="entry name" value="SGNH hydrolase"/>
    <property type="match status" value="1"/>
</dbReference>
<sequence>MVPSEDNGPLLRLCFVGDELIAGTGDPRAQGWVGRVLAQIDNYHDRMVAILPVHHESTLALSLRWETECRQRFTPRTDNRLIVGLGVQDLREGISLARARLNLAKILDAAATARHAAFVVGPPPLPGVDPGKLSEYSEAFHEVSRRRSVPYAETFEHLYQHEQWRSDVAASPSGLPGHVGYELITWLVMHYGFKEWLCGAAS</sequence>
<dbReference type="RefSeq" id="WP_073824295.1">
    <property type="nucleotide sequence ID" value="NZ_RQYO01000006.1"/>
</dbReference>
<dbReference type="OrthoDB" id="5196031at2"/>
<comment type="caution">
    <text evidence="2">The sequence shown here is derived from an EMBL/GenBank/DDBJ whole genome shotgun (WGS) entry which is preliminary data.</text>
</comment>
<dbReference type="InterPro" id="IPR036514">
    <property type="entry name" value="SGNH_hydro_sf"/>
</dbReference>
<keyword evidence="3" id="KW-1185">Reference proteome</keyword>
<dbReference type="EMBL" id="MQVS01000005">
    <property type="protein sequence ID" value="OKL51720.1"/>
    <property type="molecule type" value="Genomic_DNA"/>
</dbReference>
<gene>
    <name evidence="2" type="ORF">BSZ40_06095</name>
</gene>
<evidence type="ECO:0000313" key="2">
    <source>
        <dbReference type="EMBL" id="OKL51720.1"/>
    </source>
</evidence>
<organism evidence="2 3">
    <name type="scientific">Buchananella hordeovulneris</name>
    <dbReference type="NCBI Taxonomy" id="52770"/>
    <lineage>
        <taxon>Bacteria</taxon>
        <taxon>Bacillati</taxon>
        <taxon>Actinomycetota</taxon>
        <taxon>Actinomycetes</taxon>
        <taxon>Actinomycetales</taxon>
        <taxon>Actinomycetaceae</taxon>
        <taxon>Buchananella</taxon>
    </lineage>
</organism>
<dbReference type="Proteomes" id="UP000185612">
    <property type="component" value="Unassembled WGS sequence"/>
</dbReference>
<proteinExistence type="predicted"/>